<organism evidence="4 5">
    <name type="scientific">Trichoderma harzianum CBS 226.95</name>
    <dbReference type="NCBI Taxonomy" id="983964"/>
    <lineage>
        <taxon>Eukaryota</taxon>
        <taxon>Fungi</taxon>
        <taxon>Dikarya</taxon>
        <taxon>Ascomycota</taxon>
        <taxon>Pezizomycotina</taxon>
        <taxon>Sordariomycetes</taxon>
        <taxon>Hypocreomycetidae</taxon>
        <taxon>Hypocreales</taxon>
        <taxon>Hypocreaceae</taxon>
        <taxon>Trichoderma</taxon>
    </lineage>
</organism>
<dbReference type="InterPro" id="IPR036291">
    <property type="entry name" value="NAD(P)-bd_dom_sf"/>
</dbReference>
<gene>
    <name evidence="4" type="ORF">M431DRAFT_100008</name>
</gene>
<dbReference type="PANTHER" id="PTHR10366">
    <property type="entry name" value="NAD DEPENDENT EPIMERASE/DEHYDRATASE"/>
    <property type="match status" value="1"/>
</dbReference>
<dbReference type="STRING" id="983964.A0A2T3ZUA0"/>
<evidence type="ECO:0000313" key="4">
    <source>
        <dbReference type="EMBL" id="PTB48382.1"/>
    </source>
</evidence>
<sequence length="349" mass="38651">MSSSKVTVPKGSWVLVTGVNGFVGTHVAKQFLEHGYKVRGTVRDVSLYPWLVNDLFKTYAQSGDFEVVTADLEADNAFEEAVKGVQIIQHVASVMSFSPDPNTVIPQTVKGVTSLLEAAIKEPSVKEFVYTSSLVASTAPALGNNTNVTRDSWNDMAVELAWAPPPYEPSRGPVVYMASKAIAEKAAWDFVKDKKPHFTLNVVAPSGIIGEPLNKFNTDKGSSWLKYLYDGSLERIIGMPASKYHWVVDVKDTALLHVAAALDPETKGERIQAWGNNIHWDDFLAIFRDLYPNEKWVDDFTGKVKLSITTDQTPALALLKKWGNQDGWTTPRDSVAQAVDVYLKWYPRS</sequence>
<dbReference type="GO" id="GO:0016616">
    <property type="term" value="F:oxidoreductase activity, acting on the CH-OH group of donors, NAD or NADP as acceptor"/>
    <property type="evidence" value="ECO:0007669"/>
    <property type="project" value="TreeGrafter"/>
</dbReference>
<evidence type="ECO:0000256" key="1">
    <source>
        <dbReference type="ARBA" id="ARBA00023002"/>
    </source>
</evidence>
<keyword evidence="5" id="KW-1185">Reference proteome</keyword>
<accession>A0A2T3ZUA0</accession>
<comment type="similarity">
    <text evidence="2">Belongs to the NAD(P)-dependent epimerase/dehydratase family. Dihydroflavonol-4-reductase subfamily.</text>
</comment>
<dbReference type="EMBL" id="KZ679699">
    <property type="protein sequence ID" value="PTB48382.1"/>
    <property type="molecule type" value="Genomic_DNA"/>
</dbReference>
<dbReference type="RefSeq" id="XP_024768059.1">
    <property type="nucleotide sequence ID" value="XM_024911153.1"/>
</dbReference>
<dbReference type="InterPro" id="IPR050425">
    <property type="entry name" value="NAD(P)_dehydrat-like"/>
</dbReference>
<dbReference type="Proteomes" id="UP000241690">
    <property type="component" value="Unassembled WGS sequence"/>
</dbReference>
<dbReference type="GeneID" id="36619712"/>
<dbReference type="SUPFAM" id="SSF51735">
    <property type="entry name" value="NAD(P)-binding Rossmann-fold domains"/>
    <property type="match status" value="1"/>
</dbReference>
<dbReference type="Gene3D" id="3.40.50.720">
    <property type="entry name" value="NAD(P)-binding Rossmann-like Domain"/>
    <property type="match status" value="1"/>
</dbReference>
<reference evidence="4 5" key="1">
    <citation type="submission" date="2016-07" db="EMBL/GenBank/DDBJ databases">
        <title>Multiple horizontal gene transfer events from other fungi enriched the ability of initially mycotrophic Trichoderma (Ascomycota) to feed on dead plant biomass.</title>
        <authorList>
            <consortium name="DOE Joint Genome Institute"/>
            <person name="Aerts A."/>
            <person name="Atanasova L."/>
            <person name="Chenthamara K."/>
            <person name="Zhang J."/>
            <person name="Grujic M."/>
            <person name="Henrissat B."/>
            <person name="Kuo A."/>
            <person name="Salamov A."/>
            <person name="Lipzen A."/>
            <person name="Labutti K."/>
            <person name="Barry K."/>
            <person name="Miao Y."/>
            <person name="Rahimi M.J."/>
            <person name="Shen Q."/>
            <person name="Grigoriev I.V."/>
            <person name="Kubicek C.P."/>
            <person name="Druzhinina I.S."/>
        </authorList>
    </citation>
    <scope>NUCLEOTIDE SEQUENCE [LARGE SCALE GENOMIC DNA]</scope>
    <source>
        <strain evidence="4 5">CBS 226.95</strain>
    </source>
</reference>
<evidence type="ECO:0000256" key="2">
    <source>
        <dbReference type="ARBA" id="ARBA00023445"/>
    </source>
</evidence>
<evidence type="ECO:0000259" key="3">
    <source>
        <dbReference type="Pfam" id="PF01370"/>
    </source>
</evidence>
<dbReference type="PANTHER" id="PTHR10366:SF562">
    <property type="entry name" value="ALDEHYDE REDUCTASE II (AFU_ORTHOLOGUE AFUA_1G11360)"/>
    <property type="match status" value="1"/>
</dbReference>
<evidence type="ECO:0000313" key="5">
    <source>
        <dbReference type="Proteomes" id="UP000241690"/>
    </source>
</evidence>
<keyword evidence="1" id="KW-0560">Oxidoreductase</keyword>
<dbReference type="InterPro" id="IPR001509">
    <property type="entry name" value="Epimerase_deHydtase"/>
</dbReference>
<name>A0A2T3ZUA0_TRIHA</name>
<proteinExistence type="inferred from homology"/>
<feature type="domain" description="NAD-dependent epimerase/dehydratase" evidence="3">
    <location>
        <begin position="14"/>
        <end position="267"/>
    </location>
</feature>
<dbReference type="Pfam" id="PF01370">
    <property type="entry name" value="Epimerase"/>
    <property type="match status" value="1"/>
</dbReference>
<dbReference type="AlphaFoldDB" id="A0A2T3ZUA0"/>
<protein>
    <recommendedName>
        <fullName evidence="3">NAD-dependent epimerase/dehydratase domain-containing protein</fullName>
    </recommendedName>
</protein>